<dbReference type="EMBL" id="BOON01000044">
    <property type="protein sequence ID" value="GII24999.1"/>
    <property type="molecule type" value="Genomic_DNA"/>
</dbReference>
<name>A0A8J3TEU3_9ACTN</name>
<keyword evidence="2" id="KW-1185">Reference proteome</keyword>
<reference evidence="1" key="1">
    <citation type="submission" date="2021-01" db="EMBL/GenBank/DDBJ databases">
        <title>Whole genome shotgun sequence of Planosporangium mesophilum NBRC 109066.</title>
        <authorList>
            <person name="Komaki H."/>
            <person name="Tamura T."/>
        </authorList>
    </citation>
    <scope>NUCLEOTIDE SEQUENCE</scope>
    <source>
        <strain evidence="1">NBRC 109066</strain>
    </source>
</reference>
<protein>
    <submittedName>
        <fullName evidence="1">Uncharacterized protein</fullName>
    </submittedName>
</protein>
<dbReference type="AlphaFoldDB" id="A0A8J3TEU3"/>
<evidence type="ECO:0000313" key="1">
    <source>
        <dbReference type="EMBL" id="GII24999.1"/>
    </source>
</evidence>
<comment type="caution">
    <text evidence="1">The sequence shown here is derived from an EMBL/GenBank/DDBJ whole genome shotgun (WGS) entry which is preliminary data.</text>
</comment>
<dbReference type="RefSeq" id="WP_168114017.1">
    <property type="nucleotide sequence ID" value="NZ_BOON01000044.1"/>
</dbReference>
<evidence type="ECO:0000313" key="2">
    <source>
        <dbReference type="Proteomes" id="UP000599074"/>
    </source>
</evidence>
<gene>
    <name evidence="1" type="ORF">Pme01_45960</name>
</gene>
<proteinExistence type="predicted"/>
<dbReference type="Proteomes" id="UP000599074">
    <property type="component" value="Unassembled WGS sequence"/>
</dbReference>
<sequence>MTDGGVAQTSAYLRMLLLRPGEYRSRWERYASQPRAGEIDVGAVSRVLAENAITAAGGGATAHGELVGTVRKALDGSAVDPSTLRLFADAFALDGRDAARLHELLRGSDSVRVITGEAQSLSKEYLDSGAPRHQTLALHELHILGPDGTPAEHQTIQVIQAGADGMNRYPYRFDTDELAVEVIRGGRIGDRIYRVNESLYAVDILLSRALEAGETTLTQVRTTFFYKTPPAPEFRRGVLRRTEEVTLWVKFHSRRVPSRVWLARWDGIDHARIVDERPVELDDDLAVHCRFGPIEQAVVGFYWEWD</sequence>
<organism evidence="1 2">
    <name type="scientific">Planosporangium mesophilum</name>
    <dbReference type="NCBI Taxonomy" id="689768"/>
    <lineage>
        <taxon>Bacteria</taxon>
        <taxon>Bacillati</taxon>
        <taxon>Actinomycetota</taxon>
        <taxon>Actinomycetes</taxon>
        <taxon>Micromonosporales</taxon>
        <taxon>Micromonosporaceae</taxon>
        <taxon>Planosporangium</taxon>
    </lineage>
</organism>
<accession>A0A8J3TEU3</accession>